<feature type="compositionally biased region" description="Polar residues" evidence="5">
    <location>
        <begin position="671"/>
        <end position="683"/>
    </location>
</feature>
<feature type="region of interest" description="Disordered" evidence="5">
    <location>
        <begin position="612"/>
        <end position="639"/>
    </location>
</feature>
<name>A0AAJ0BFA2_9PEZI</name>
<feature type="compositionally biased region" description="Polar residues" evidence="5">
    <location>
        <begin position="163"/>
        <end position="173"/>
    </location>
</feature>
<dbReference type="InterPro" id="IPR013083">
    <property type="entry name" value="Znf_RING/FYVE/PHD"/>
</dbReference>
<dbReference type="Pfam" id="PF25527">
    <property type="entry name" value="GBD-like_ZMIZ1_ZMIZ2"/>
    <property type="match status" value="1"/>
</dbReference>
<feature type="compositionally biased region" description="Polar residues" evidence="5">
    <location>
        <begin position="616"/>
        <end position="625"/>
    </location>
</feature>
<keyword evidence="8" id="KW-1185">Reference proteome</keyword>
<feature type="compositionally biased region" description="Acidic residues" evidence="5">
    <location>
        <begin position="1047"/>
        <end position="1059"/>
    </location>
</feature>
<accession>A0AAJ0BFA2</accession>
<keyword evidence="1" id="KW-0479">Metal-binding</keyword>
<feature type="compositionally biased region" description="Polar residues" evidence="5">
    <location>
        <begin position="183"/>
        <end position="204"/>
    </location>
</feature>
<feature type="region of interest" description="Disordered" evidence="5">
    <location>
        <begin position="163"/>
        <end position="216"/>
    </location>
</feature>
<evidence type="ECO:0000256" key="5">
    <source>
        <dbReference type="SAM" id="MobiDB-lite"/>
    </source>
</evidence>
<gene>
    <name evidence="7" type="ORF">QBC47DRAFT_169990</name>
</gene>
<dbReference type="InterPro" id="IPR057847">
    <property type="entry name" value="ZMIZ1/ZMIZ2_GBD-like"/>
</dbReference>
<dbReference type="InterPro" id="IPR004181">
    <property type="entry name" value="Znf_MIZ"/>
</dbReference>
<evidence type="ECO:0000256" key="3">
    <source>
        <dbReference type="ARBA" id="ARBA00022833"/>
    </source>
</evidence>
<comment type="caution">
    <text evidence="7">The sequence shown here is derived from an EMBL/GenBank/DDBJ whole genome shotgun (WGS) entry which is preliminary data.</text>
</comment>
<dbReference type="EMBL" id="MU839831">
    <property type="protein sequence ID" value="KAK1756820.1"/>
    <property type="molecule type" value="Genomic_DNA"/>
</dbReference>
<evidence type="ECO:0000256" key="1">
    <source>
        <dbReference type="ARBA" id="ARBA00022723"/>
    </source>
</evidence>
<feature type="region of interest" description="Disordered" evidence="5">
    <location>
        <begin position="551"/>
        <end position="571"/>
    </location>
</feature>
<evidence type="ECO:0000313" key="8">
    <source>
        <dbReference type="Proteomes" id="UP001239445"/>
    </source>
</evidence>
<dbReference type="AlphaFoldDB" id="A0AAJ0BFA2"/>
<dbReference type="GO" id="GO:0000785">
    <property type="term" value="C:chromatin"/>
    <property type="evidence" value="ECO:0007669"/>
    <property type="project" value="TreeGrafter"/>
</dbReference>
<feature type="compositionally biased region" description="Polar residues" evidence="5">
    <location>
        <begin position="130"/>
        <end position="150"/>
    </location>
</feature>
<evidence type="ECO:0000256" key="4">
    <source>
        <dbReference type="PROSITE-ProRule" id="PRU00452"/>
    </source>
</evidence>
<feature type="region of interest" description="Disordered" evidence="5">
    <location>
        <begin position="1038"/>
        <end position="1086"/>
    </location>
</feature>
<feature type="region of interest" description="Disordered" evidence="5">
    <location>
        <begin position="30"/>
        <end position="150"/>
    </location>
</feature>
<dbReference type="GO" id="GO:0061665">
    <property type="term" value="F:SUMO ligase activity"/>
    <property type="evidence" value="ECO:0007669"/>
    <property type="project" value="TreeGrafter"/>
</dbReference>
<keyword evidence="2 4" id="KW-0863">Zinc-finger</keyword>
<feature type="domain" description="SP-RING-type" evidence="6">
    <location>
        <begin position="920"/>
        <end position="1026"/>
    </location>
</feature>
<organism evidence="7 8">
    <name type="scientific">Echria macrotheca</name>
    <dbReference type="NCBI Taxonomy" id="438768"/>
    <lineage>
        <taxon>Eukaryota</taxon>
        <taxon>Fungi</taxon>
        <taxon>Dikarya</taxon>
        <taxon>Ascomycota</taxon>
        <taxon>Pezizomycotina</taxon>
        <taxon>Sordariomycetes</taxon>
        <taxon>Sordariomycetidae</taxon>
        <taxon>Sordariales</taxon>
        <taxon>Schizotheciaceae</taxon>
        <taxon>Echria</taxon>
    </lineage>
</organism>
<dbReference type="GO" id="GO:0008270">
    <property type="term" value="F:zinc ion binding"/>
    <property type="evidence" value="ECO:0007669"/>
    <property type="project" value="UniProtKB-KW"/>
</dbReference>
<dbReference type="PANTHER" id="PTHR10782">
    <property type="entry name" value="ZINC FINGER MIZ DOMAIN-CONTAINING PROTEIN"/>
    <property type="match status" value="1"/>
</dbReference>
<sequence length="1086" mass="119606">MSPQPSAGGHNSPPADRQIATSNATVNAFLGNRGQPSWVTGAPSKQPSRPTITRQQTIQPAPQQFAHTVLPSPAPSDEPSPAVSNPHDSPNPIPATLPAAQSMVSQAPGAAGAGPSNDAPVDVPGLRPQEQLNDGSDHYGQNHSPHLANSQLRVRISASLRPTTSVESYTSPPIAQAGFQPAGNHQTVVSPTQGQGGHNQSAGTPNGAPATKRRRTERTQAAFLDFGLLAKSIDHHINSRGGEQAFSPEIEKPRLQLLRDACAKRDAFFLALHQLYSVWSASPAYAHRYLNRNPEVLDRSFAVVETILKRNQLVSPQTRTFFTAFPVAMINHHMPQATGYMEAIRHVAAFLEKLANNWTQLMNAAVERRFPFLVDELVTNLGCYSPVLQMIFFTACRRRLGVPDGPLASGMEQLFRQDQKDHQVGGGHIQALPPSSEVIKRRNTSLIQNYLQIIHSATSQVPRMTTAHPLVLSPALSSPQSSTFPQVQNPSFAAAQSRGHAQDVSQASPGMFTYETNGQIPPIFASHPSQGQIQRAVPVLASNGVQYSQPVSLPSQLPTHATSSNMGGNQRLQWAGDQNMARQLQQLQNEQQHRQQLLLSQQQQQQQTAQQQSQQVWASAPTTPIAQFHQPGPPTQIHPQGRAVQHVLGASQGSAPPLQPVFVNYAAGVQPQTASQTQQNLNPRTPGPRQDDRLLPPKDTFIARPDWAYDTSDKKSIMMSLHQAHVRSPKRVMRIPKTERAYQAVKALPVGPTLITVKHAVQTLFFTVSDEQLALASKSVTKDGELLPFADHFSGSLRWRLRCCKLSGPTSEQEWVTLDVKWPQSIWIVCNGTPLEIRRQSHNGKDLAVELTDVIQSGQNRVDIVVSDKNLETAQNRFVAVELLETLYHSDILNMLWANNVIPEEETLKTIQKRLAGPTDDDGLIFEASDLSIDLADPFSSVIFTVPARGASCTHMECFDLETWLDTRPSKAVKKCFHTLVKCECPDISEPSMPDRWKCPICNKDARPYSLRIDKFLLKVREQLEKENKLSAKSMRVKQDGTWTAVVEEDDDVDTDDEDQPRAGSKRHTPATTARKQPEIEVIELD</sequence>
<feature type="region of interest" description="Disordered" evidence="5">
    <location>
        <begin position="671"/>
        <end position="698"/>
    </location>
</feature>
<feature type="compositionally biased region" description="Polar residues" evidence="5">
    <location>
        <begin position="34"/>
        <end position="66"/>
    </location>
</feature>
<evidence type="ECO:0000256" key="2">
    <source>
        <dbReference type="ARBA" id="ARBA00022771"/>
    </source>
</evidence>
<dbReference type="PANTHER" id="PTHR10782:SF4">
    <property type="entry name" value="TONALLI, ISOFORM E"/>
    <property type="match status" value="1"/>
</dbReference>
<dbReference type="Proteomes" id="UP001239445">
    <property type="component" value="Unassembled WGS sequence"/>
</dbReference>
<protein>
    <submittedName>
        <fullName evidence="7">Zinc finger MIZ domain-containing protein 2</fullName>
    </submittedName>
</protein>
<dbReference type="Gene3D" id="3.30.40.10">
    <property type="entry name" value="Zinc/RING finger domain, C3HC4 (zinc finger)"/>
    <property type="match status" value="1"/>
</dbReference>
<reference evidence="7" key="1">
    <citation type="submission" date="2023-06" db="EMBL/GenBank/DDBJ databases">
        <title>Genome-scale phylogeny and comparative genomics of the fungal order Sordariales.</title>
        <authorList>
            <consortium name="Lawrence Berkeley National Laboratory"/>
            <person name="Hensen N."/>
            <person name="Bonometti L."/>
            <person name="Westerberg I."/>
            <person name="Brannstrom I.O."/>
            <person name="Guillou S."/>
            <person name="Cros-Aarteil S."/>
            <person name="Calhoun S."/>
            <person name="Haridas S."/>
            <person name="Kuo A."/>
            <person name="Mondo S."/>
            <person name="Pangilinan J."/>
            <person name="Riley R."/>
            <person name="Labutti K."/>
            <person name="Andreopoulos B."/>
            <person name="Lipzen A."/>
            <person name="Chen C."/>
            <person name="Yanf M."/>
            <person name="Daum C."/>
            <person name="Ng V."/>
            <person name="Clum A."/>
            <person name="Steindorff A."/>
            <person name="Ohm R."/>
            <person name="Martin F."/>
            <person name="Silar P."/>
            <person name="Natvig D."/>
            <person name="Lalanne C."/>
            <person name="Gautier V."/>
            <person name="Ament-Velasquez S.L."/>
            <person name="Kruys A."/>
            <person name="Hutchinson M.I."/>
            <person name="Powell A.J."/>
            <person name="Barry K."/>
            <person name="Miller A.N."/>
            <person name="Grigoriev I.V."/>
            <person name="Debuchy R."/>
            <person name="Gladieux P."/>
            <person name="Thoren M.H."/>
            <person name="Johannesson H."/>
        </authorList>
    </citation>
    <scope>NUCLEOTIDE SEQUENCE</scope>
    <source>
        <strain evidence="7">PSN4</strain>
    </source>
</reference>
<evidence type="ECO:0000313" key="7">
    <source>
        <dbReference type="EMBL" id="KAK1756820.1"/>
    </source>
</evidence>
<dbReference type="GO" id="GO:0016925">
    <property type="term" value="P:protein sumoylation"/>
    <property type="evidence" value="ECO:0007669"/>
    <property type="project" value="TreeGrafter"/>
</dbReference>
<evidence type="ECO:0000259" key="6">
    <source>
        <dbReference type="PROSITE" id="PS51044"/>
    </source>
</evidence>
<dbReference type="PROSITE" id="PS51044">
    <property type="entry name" value="ZF_SP_RING"/>
    <property type="match status" value="1"/>
</dbReference>
<keyword evidence="3" id="KW-0862">Zinc</keyword>
<proteinExistence type="predicted"/>